<sequence>MKWTLGMCREVYHFMAEQRKFACKRRGMTLNDHKEAELPKLKQEIPEFKQIHSQVLQDADKRWDKALQAFFGSQCGERTWDERSPNRMQK</sequence>
<organism evidence="1 2">
    <name type="scientific">Polycladomyces zharkentensis</name>
    <dbReference type="NCBI Taxonomy" id="2807616"/>
    <lineage>
        <taxon>Bacteria</taxon>
        <taxon>Bacillati</taxon>
        <taxon>Bacillota</taxon>
        <taxon>Bacilli</taxon>
        <taxon>Bacillales</taxon>
        <taxon>Thermoactinomycetaceae</taxon>
        <taxon>Polycladomyces</taxon>
    </lineage>
</organism>
<accession>A0ABS2WEI9</accession>
<name>A0ABS2WEI9_9BACL</name>
<protein>
    <recommendedName>
        <fullName evidence="3">Transposase</fullName>
    </recommendedName>
</protein>
<comment type="caution">
    <text evidence="1">The sequence shown here is derived from an EMBL/GenBank/DDBJ whole genome shotgun (WGS) entry which is preliminary data.</text>
</comment>
<evidence type="ECO:0008006" key="3">
    <source>
        <dbReference type="Google" id="ProtNLM"/>
    </source>
</evidence>
<keyword evidence="2" id="KW-1185">Reference proteome</keyword>
<evidence type="ECO:0000313" key="2">
    <source>
        <dbReference type="Proteomes" id="UP001177120"/>
    </source>
</evidence>
<gene>
    <name evidence="1" type="ORF">JQC72_00310</name>
</gene>
<reference evidence="1" key="1">
    <citation type="journal article" date="2024" name="Int. J. Syst. Evol. Microbiol.">
        <title>Polycladomyces zharkentensis sp. nov., a novel thermophilic cellulose- and starch-degrading member of the Bacillota from a geothermal aquifer in Kazakhstan.</title>
        <authorList>
            <person name="Mashzhan A."/>
            <person name="Kistaubayeva A."/>
            <person name="Javier-Lopez R."/>
            <person name="Bissenova U."/>
            <person name="Bissenbay A."/>
            <person name="Birkeland N.K."/>
        </authorList>
    </citation>
    <scope>NUCLEOTIDE SEQUENCE</scope>
    <source>
        <strain evidence="1">ZKZ2T</strain>
    </source>
</reference>
<proteinExistence type="predicted"/>
<dbReference type="Proteomes" id="UP001177120">
    <property type="component" value="Unassembled WGS sequence"/>
</dbReference>
<dbReference type="EMBL" id="JAFHAP010000001">
    <property type="protein sequence ID" value="MBN2907963.1"/>
    <property type="molecule type" value="Genomic_DNA"/>
</dbReference>
<evidence type="ECO:0000313" key="1">
    <source>
        <dbReference type="EMBL" id="MBN2907963.1"/>
    </source>
</evidence>